<evidence type="ECO:0000256" key="4">
    <source>
        <dbReference type="ARBA" id="ARBA00010441"/>
    </source>
</evidence>
<comment type="similarity">
    <text evidence="4 18">Belongs to the CDP-alcohol phosphatidyltransferase class-I family.</text>
</comment>
<protein>
    <recommendedName>
        <fullName evidence="6">CDP-diacylglycerol--serine O-phosphatidyltransferase</fullName>
        <ecNumber evidence="5">2.7.8.8</ecNumber>
    </recommendedName>
    <alternativeName>
        <fullName evidence="16">Phosphatidylserine synthase</fullName>
    </alternativeName>
</protein>
<evidence type="ECO:0000313" key="22">
    <source>
        <dbReference type="Proteomes" id="UP000070700"/>
    </source>
</evidence>
<evidence type="ECO:0000256" key="13">
    <source>
        <dbReference type="ARBA" id="ARBA00023136"/>
    </source>
</evidence>
<evidence type="ECO:0000256" key="10">
    <source>
        <dbReference type="ARBA" id="ARBA00022824"/>
    </source>
</evidence>
<dbReference type="KEGG" id="psco:LY89DRAFT_700567"/>
<evidence type="ECO:0000256" key="6">
    <source>
        <dbReference type="ARBA" id="ARBA00017171"/>
    </source>
</evidence>
<evidence type="ECO:0000256" key="18">
    <source>
        <dbReference type="RuleBase" id="RU003750"/>
    </source>
</evidence>
<keyword evidence="8 18" id="KW-0808">Transferase</keyword>
<evidence type="ECO:0000256" key="9">
    <source>
        <dbReference type="ARBA" id="ARBA00022692"/>
    </source>
</evidence>
<dbReference type="Gene3D" id="2.100.10.30">
    <property type="entry name" value="Jacalin-like lectin domain"/>
    <property type="match status" value="1"/>
</dbReference>
<keyword evidence="13" id="KW-0472">Membrane</keyword>
<keyword evidence="14" id="KW-0594">Phospholipid biosynthesis</keyword>
<evidence type="ECO:0000256" key="3">
    <source>
        <dbReference type="ARBA" id="ARBA00005189"/>
    </source>
</evidence>
<organism evidence="21 22">
    <name type="scientific">Mollisia scopiformis</name>
    <name type="common">Conifer needle endophyte fungus</name>
    <name type="synonym">Phialocephala scopiformis</name>
    <dbReference type="NCBI Taxonomy" id="149040"/>
    <lineage>
        <taxon>Eukaryota</taxon>
        <taxon>Fungi</taxon>
        <taxon>Dikarya</taxon>
        <taxon>Ascomycota</taxon>
        <taxon>Pezizomycotina</taxon>
        <taxon>Leotiomycetes</taxon>
        <taxon>Helotiales</taxon>
        <taxon>Mollisiaceae</taxon>
        <taxon>Mollisia</taxon>
    </lineage>
</organism>
<dbReference type="InterPro" id="IPR053002">
    <property type="entry name" value="Metalloproteinase_M10B"/>
</dbReference>
<evidence type="ECO:0000259" key="20">
    <source>
        <dbReference type="PROSITE" id="PS51752"/>
    </source>
</evidence>
<evidence type="ECO:0000256" key="8">
    <source>
        <dbReference type="ARBA" id="ARBA00022679"/>
    </source>
</evidence>
<feature type="compositionally biased region" description="Polar residues" evidence="19">
    <location>
        <begin position="34"/>
        <end position="47"/>
    </location>
</feature>
<dbReference type="Pfam" id="PF01419">
    <property type="entry name" value="Jacalin"/>
    <property type="match status" value="1"/>
</dbReference>
<dbReference type="InterPro" id="IPR000462">
    <property type="entry name" value="CDP-OH_P_trans"/>
</dbReference>
<evidence type="ECO:0000256" key="12">
    <source>
        <dbReference type="ARBA" id="ARBA00023098"/>
    </source>
</evidence>
<dbReference type="EC" id="2.7.8.8" evidence="5"/>
<dbReference type="AlphaFoldDB" id="A0A194WSD1"/>
<dbReference type="Pfam" id="PF12044">
    <property type="entry name" value="Metallopep"/>
    <property type="match status" value="1"/>
</dbReference>
<name>A0A194WSD1_MOLSC</name>
<keyword evidence="10" id="KW-0256">Endoplasmic reticulum</keyword>
<keyword evidence="9" id="KW-0812">Transmembrane</keyword>
<comment type="pathway">
    <text evidence="3">Lipid metabolism.</text>
</comment>
<comment type="pathway">
    <text evidence="17">Phospholipid metabolism; phosphatidylethanolamine biosynthesis; phosphatidylethanolamine from CDP-diacylglycerol: step 1/2.</text>
</comment>
<dbReference type="InParanoid" id="A0A194WSD1"/>
<reference evidence="21 22" key="1">
    <citation type="submission" date="2015-10" db="EMBL/GenBank/DDBJ databases">
        <title>Full genome of DAOMC 229536 Phialocephala scopiformis, a fungal endophyte of spruce producing the potent anti-insectan compound rugulosin.</title>
        <authorList>
            <consortium name="DOE Joint Genome Institute"/>
            <person name="Walker A.K."/>
            <person name="Frasz S.L."/>
            <person name="Seifert K.A."/>
            <person name="Miller J.D."/>
            <person name="Mondo S.J."/>
            <person name="Labutti K."/>
            <person name="Lipzen A."/>
            <person name="Dockter R."/>
            <person name="Kennedy M."/>
            <person name="Grigoriev I.V."/>
            <person name="Spatafora J.W."/>
        </authorList>
    </citation>
    <scope>NUCLEOTIDE SEQUENCE [LARGE SCALE GENOMIC DNA]</scope>
    <source>
        <strain evidence="21 22">CBS 120377</strain>
    </source>
</reference>
<dbReference type="InterPro" id="IPR021917">
    <property type="entry name" value="Unchr_Zn-peptidase-like"/>
</dbReference>
<dbReference type="Pfam" id="PF01066">
    <property type="entry name" value="CDP-OH_P_transf"/>
    <property type="match status" value="1"/>
</dbReference>
<dbReference type="InterPro" id="IPR036404">
    <property type="entry name" value="Jacalin-like_lectin_dom_sf"/>
</dbReference>
<evidence type="ECO:0000256" key="11">
    <source>
        <dbReference type="ARBA" id="ARBA00022989"/>
    </source>
</evidence>
<dbReference type="InterPro" id="IPR001229">
    <property type="entry name" value="Jacalin-like_lectin_dom"/>
</dbReference>
<dbReference type="InterPro" id="IPR043130">
    <property type="entry name" value="CDP-OH_PTrfase_TM_dom"/>
</dbReference>
<evidence type="ECO:0000313" key="21">
    <source>
        <dbReference type="EMBL" id="KUJ10604.1"/>
    </source>
</evidence>
<proteinExistence type="inferred from homology"/>
<feature type="domain" description="Jacalin-type lectin" evidence="20">
    <location>
        <begin position="631"/>
        <end position="775"/>
    </location>
</feature>
<gene>
    <name evidence="21" type="ORF">LY89DRAFT_700567</name>
</gene>
<evidence type="ECO:0000256" key="16">
    <source>
        <dbReference type="ARBA" id="ARBA00032361"/>
    </source>
</evidence>
<keyword evidence="11" id="KW-1133">Transmembrane helix</keyword>
<keyword evidence="12" id="KW-0443">Lipid metabolism</keyword>
<comment type="catalytic activity">
    <reaction evidence="1">
        <text>a CDP-1,2-diacyl-sn-glycerol + L-serine = a 1,2-diacyl-sn-glycero-3-phospho-L-serine + CMP + H(+)</text>
        <dbReference type="Rhea" id="RHEA:16913"/>
        <dbReference type="ChEBI" id="CHEBI:15378"/>
        <dbReference type="ChEBI" id="CHEBI:33384"/>
        <dbReference type="ChEBI" id="CHEBI:57262"/>
        <dbReference type="ChEBI" id="CHEBI:58332"/>
        <dbReference type="ChEBI" id="CHEBI:60377"/>
        <dbReference type="EC" id="2.7.8.8"/>
    </reaction>
</comment>
<dbReference type="InterPro" id="IPR048254">
    <property type="entry name" value="CDP_ALCOHOL_P_TRANSF_CS"/>
</dbReference>
<dbReference type="EMBL" id="KQ947428">
    <property type="protein sequence ID" value="KUJ10604.1"/>
    <property type="molecule type" value="Genomic_DNA"/>
</dbReference>
<dbReference type="InterPro" id="IPR004533">
    <property type="entry name" value="CDP-diaglyc--ser_O-PTrfase"/>
</dbReference>
<keyword evidence="7" id="KW-0444">Lipid biosynthesis</keyword>
<feature type="compositionally biased region" description="Low complexity" evidence="19">
    <location>
        <begin position="21"/>
        <end position="33"/>
    </location>
</feature>
<dbReference type="GO" id="GO:0006659">
    <property type="term" value="P:phosphatidylserine biosynthetic process"/>
    <property type="evidence" value="ECO:0007669"/>
    <property type="project" value="UniProtKB-ARBA"/>
</dbReference>
<dbReference type="PANTHER" id="PTHR21054">
    <property type="entry name" value="ZINC METALLOPROTEINASE-RELATED"/>
    <property type="match status" value="1"/>
</dbReference>
<sequence>MAHTILEKLRRRSKASFNKNSDQSTDSSTDGSGIATQSSSTVNSASGGATPPLLTNSTSSSDLHNLGTLPPPTRPTLSTASSSKRQSVSGMSGLGMQSPQSPPSSLPSSPYAPRITSINDKQWVYQKTILISGIIGDPSTLALDGNIIVTRYDDAFPPLTFKVHGSHFKTCLPLMPGKNVLRFDFTSPKLSNNSTSNPIHSTTITLHMIPPQSGPPVQLVILLASDSPATFDAPPGRIEKEGNGLDVAIQKFRMTGYLWQAFTAENMSRNKLQRRTFRMEEEWVTGTSNYRDRQNKTMRSEAKVHIVRCDKTVKEIQDIERAQQNPNGTKTGDLLTIAAEAMKNYFQPLPNQTQLCAVLLLDSHWDKERNLIRGHAAVTGSAHGVNVALFGSHALHSYPSCFEEIVPAFTDCTPTDTNHVANDCNESGSSWEAANIGIGAHLHELGHLFGCPHEERGIMLRDYVTFSRSFITNEPYSTRTKFKAGLVLREDECAWHRLDTLRFRSHLSFALPNDPPRQGDDSIQVWPVENEKVIVTAASGVAFYEVFLEGDIECHYWEEYGYVEGPNYGSHPKQIILTEAILKNSVPENRKTAKFQKICIKSKFGGSLDIDNFATLASKASKVKLSNGRLAFRSRSLGLSQLDGSTPEEIVFHSTVQKTKLLTQVRVYHGNFVDGMEFIYEDSTTQLFGKRGGTPGGSEFNLDTRRGEVISGFYVRSGHWIDGIAIITSLGRKSPLYGQPNGSESYLIPPIGYSLAGVTGSSAAWVDGFAMDKQKKLLSEDNSHFTMIKMLHLADLITELNGFCGVMSIFSSMRYCLGPPSAHANLWYALAFMPFGLFFDFMDGKVARWRKKSSLMGQELDSLADLVSFGLSPAAAAFAIGLRTPMDHVFLTFFVLCGLTRLARFNITVANVPKDDTGKSKYFEGTPIPTSLSIAALMAYWVGQGWILDDLPMGTWATGTVFEFHPVVGLFILSGCLMTSKTLHVPKP</sequence>
<comment type="subcellular location">
    <subcellularLocation>
        <location evidence="2">Endoplasmic reticulum membrane</location>
        <topology evidence="2">Multi-pass membrane protein</topology>
    </subcellularLocation>
</comment>
<dbReference type="FunCoup" id="A0A194WSD1">
    <property type="interactions" value="51"/>
</dbReference>
<dbReference type="NCBIfam" id="TIGR00473">
    <property type="entry name" value="pssA"/>
    <property type="match status" value="1"/>
</dbReference>
<keyword evidence="22" id="KW-1185">Reference proteome</keyword>
<dbReference type="PANTHER" id="PTHR21054:SF2">
    <property type="entry name" value="MIP04191P"/>
    <property type="match status" value="1"/>
</dbReference>
<dbReference type="GO" id="GO:0003882">
    <property type="term" value="F:CDP-diacylglycerol-serine O-phosphatidyltransferase activity"/>
    <property type="evidence" value="ECO:0007669"/>
    <property type="project" value="UniProtKB-EC"/>
</dbReference>
<dbReference type="OrthoDB" id="74460at2759"/>
<dbReference type="PROSITE" id="PS00379">
    <property type="entry name" value="CDP_ALCOHOL_P_TRANSF"/>
    <property type="match status" value="1"/>
</dbReference>
<evidence type="ECO:0000256" key="5">
    <source>
        <dbReference type="ARBA" id="ARBA00013174"/>
    </source>
</evidence>
<accession>A0A194WSD1</accession>
<dbReference type="FunFam" id="1.20.120.1760:FF:000022">
    <property type="entry name" value="CDP-diacylglycerol--serine O-phosphatidyltransferase"/>
    <property type="match status" value="1"/>
</dbReference>
<dbReference type="RefSeq" id="XP_018064959.1">
    <property type="nucleotide sequence ID" value="XM_018217131.1"/>
</dbReference>
<evidence type="ECO:0000256" key="1">
    <source>
        <dbReference type="ARBA" id="ARBA00000287"/>
    </source>
</evidence>
<evidence type="ECO:0000256" key="15">
    <source>
        <dbReference type="ARBA" id="ARBA00023264"/>
    </source>
</evidence>
<dbReference type="Gene3D" id="1.20.120.1760">
    <property type="match status" value="1"/>
</dbReference>
<dbReference type="Proteomes" id="UP000070700">
    <property type="component" value="Unassembled WGS sequence"/>
</dbReference>
<keyword evidence="15" id="KW-1208">Phospholipid metabolism</keyword>
<feature type="compositionally biased region" description="Low complexity" evidence="19">
    <location>
        <begin position="53"/>
        <end position="68"/>
    </location>
</feature>
<dbReference type="SUPFAM" id="SSF51101">
    <property type="entry name" value="Mannose-binding lectins"/>
    <property type="match status" value="1"/>
</dbReference>
<evidence type="ECO:0000256" key="7">
    <source>
        <dbReference type="ARBA" id="ARBA00022516"/>
    </source>
</evidence>
<evidence type="ECO:0000256" key="17">
    <source>
        <dbReference type="ARBA" id="ARBA00060701"/>
    </source>
</evidence>
<dbReference type="PROSITE" id="PS51752">
    <property type="entry name" value="JACALIN_LECTIN"/>
    <property type="match status" value="1"/>
</dbReference>
<dbReference type="GO" id="GO:0005789">
    <property type="term" value="C:endoplasmic reticulum membrane"/>
    <property type="evidence" value="ECO:0007669"/>
    <property type="project" value="UniProtKB-SubCell"/>
</dbReference>
<feature type="region of interest" description="Disordered" evidence="19">
    <location>
        <begin position="1"/>
        <end position="113"/>
    </location>
</feature>
<evidence type="ECO:0000256" key="14">
    <source>
        <dbReference type="ARBA" id="ARBA00023209"/>
    </source>
</evidence>
<evidence type="ECO:0000256" key="19">
    <source>
        <dbReference type="SAM" id="MobiDB-lite"/>
    </source>
</evidence>
<dbReference type="GeneID" id="28826857"/>
<evidence type="ECO:0000256" key="2">
    <source>
        <dbReference type="ARBA" id="ARBA00004477"/>
    </source>
</evidence>